<accession>A0A5B7F9R4</accession>
<gene>
    <name evidence="2" type="ORF">E2C01_037589</name>
</gene>
<name>A0A5B7F9R4_PORTR</name>
<sequence>MRRRKQDREAAGDLGRQPHYHSGRLTMPSCPLLATATPWKPLVSLGDFMSMTSSVPVFP</sequence>
<reference evidence="2 3" key="1">
    <citation type="submission" date="2019-05" db="EMBL/GenBank/DDBJ databases">
        <title>Another draft genome of Portunus trituberculatus and its Hox gene families provides insights of decapod evolution.</title>
        <authorList>
            <person name="Jeong J.-H."/>
            <person name="Song I."/>
            <person name="Kim S."/>
            <person name="Choi T."/>
            <person name="Kim D."/>
            <person name="Ryu S."/>
            <person name="Kim W."/>
        </authorList>
    </citation>
    <scope>NUCLEOTIDE SEQUENCE [LARGE SCALE GENOMIC DNA]</scope>
    <source>
        <tissue evidence="2">Muscle</tissue>
    </source>
</reference>
<evidence type="ECO:0000256" key="1">
    <source>
        <dbReference type="SAM" id="MobiDB-lite"/>
    </source>
</evidence>
<feature type="region of interest" description="Disordered" evidence="1">
    <location>
        <begin position="1"/>
        <end position="23"/>
    </location>
</feature>
<dbReference type="AlphaFoldDB" id="A0A5B7F9R4"/>
<keyword evidence="3" id="KW-1185">Reference proteome</keyword>
<organism evidence="2 3">
    <name type="scientific">Portunus trituberculatus</name>
    <name type="common">Swimming crab</name>
    <name type="synonym">Neptunus trituberculatus</name>
    <dbReference type="NCBI Taxonomy" id="210409"/>
    <lineage>
        <taxon>Eukaryota</taxon>
        <taxon>Metazoa</taxon>
        <taxon>Ecdysozoa</taxon>
        <taxon>Arthropoda</taxon>
        <taxon>Crustacea</taxon>
        <taxon>Multicrustacea</taxon>
        <taxon>Malacostraca</taxon>
        <taxon>Eumalacostraca</taxon>
        <taxon>Eucarida</taxon>
        <taxon>Decapoda</taxon>
        <taxon>Pleocyemata</taxon>
        <taxon>Brachyura</taxon>
        <taxon>Eubrachyura</taxon>
        <taxon>Portunoidea</taxon>
        <taxon>Portunidae</taxon>
        <taxon>Portuninae</taxon>
        <taxon>Portunus</taxon>
    </lineage>
</organism>
<comment type="caution">
    <text evidence="2">The sequence shown here is derived from an EMBL/GenBank/DDBJ whole genome shotgun (WGS) entry which is preliminary data.</text>
</comment>
<evidence type="ECO:0000313" key="2">
    <source>
        <dbReference type="EMBL" id="MPC43931.1"/>
    </source>
</evidence>
<evidence type="ECO:0000313" key="3">
    <source>
        <dbReference type="Proteomes" id="UP000324222"/>
    </source>
</evidence>
<protein>
    <submittedName>
        <fullName evidence="2">Uncharacterized protein</fullName>
    </submittedName>
</protein>
<feature type="compositionally biased region" description="Basic and acidic residues" evidence="1">
    <location>
        <begin position="1"/>
        <end position="11"/>
    </location>
</feature>
<dbReference type="Proteomes" id="UP000324222">
    <property type="component" value="Unassembled WGS sequence"/>
</dbReference>
<proteinExistence type="predicted"/>
<dbReference type="EMBL" id="VSRR010006049">
    <property type="protein sequence ID" value="MPC43931.1"/>
    <property type="molecule type" value="Genomic_DNA"/>
</dbReference>